<dbReference type="InterPro" id="IPR039859">
    <property type="entry name" value="PFA4/ZDH16/20/ERF2-like"/>
</dbReference>
<proteinExistence type="predicted"/>
<dbReference type="Proteomes" id="UP001050691">
    <property type="component" value="Unassembled WGS sequence"/>
</dbReference>
<name>A0AAV5ALS4_9AGAM</name>
<evidence type="ECO:0000313" key="1">
    <source>
        <dbReference type="EMBL" id="GJJ14637.1"/>
    </source>
</evidence>
<organism evidence="1 2">
    <name type="scientific">Clathrus columnatus</name>
    <dbReference type="NCBI Taxonomy" id="1419009"/>
    <lineage>
        <taxon>Eukaryota</taxon>
        <taxon>Fungi</taxon>
        <taxon>Dikarya</taxon>
        <taxon>Basidiomycota</taxon>
        <taxon>Agaricomycotina</taxon>
        <taxon>Agaricomycetes</taxon>
        <taxon>Phallomycetidae</taxon>
        <taxon>Phallales</taxon>
        <taxon>Clathraceae</taxon>
        <taxon>Clathrus</taxon>
    </lineage>
</organism>
<protein>
    <submittedName>
        <fullName evidence="1">Uncharacterized protein</fullName>
    </submittedName>
</protein>
<dbReference type="PANTHER" id="PTHR12246">
    <property type="entry name" value="PALMITOYLTRANSFERASE ZDHHC16"/>
    <property type="match status" value="1"/>
</dbReference>
<sequence length="100" mass="11773">MCGWHVWSAAKGETSVESHDFESYRRISKDRGDTFINAFDLGYRKNLELFFNVGKGRYPLYTLLLPLRVPPYTDGKRWAKREGMERHHGIAENDEYTDEE</sequence>
<accession>A0AAV5ALS4</accession>
<evidence type="ECO:0000313" key="2">
    <source>
        <dbReference type="Proteomes" id="UP001050691"/>
    </source>
</evidence>
<reference evidence="1" key="1">
    <citation type="submission" date="2021-10" db="EMBL/GenBank/DDBJ databases">
        <title>De novo Genome Assembly of Clathrus columnatus (Basidiomycota, Fungi) Using Illumina and Nanopore Sequence Data.</title>
        <authorList>
            <person name="Ogiso-Tanaka E."/>
            <person name="Itagaki H."/>
            <person name="Hosoya T."/>
            <person name="Hosaka K."/>
        </authorList>
    </citation>
    <scope>NUCLEOTIDE SEQUENCE</scope>
    <source>
        <strain evidence="1">MO-923</strain>
    </source>
</reference>
<comment type="caution">
    <text evidence="1">The sequence shown here is derived from an EMBL/GenBank/DDBJ whole genome shotgun (WGS) entry which is preliminary data.</text>
</comment>
<dbReference type="EMBL" id="BPWL01000010">
    <property type="protein sequence ID" value="GJJ14637.1"/>
    <property type="molecule type" value="Genomic_DNA"/>
</dbReference>
<keyword evidence="2" id="KW-1185">Reference proteome</keyword>
<gene>
    <name evidence="1" type="ORF">Clacol_008903</name>
</gene>
<dbReference type="GO" id="GO:0016409">
    <property type="term" value="F:palmitoyltransferase activity"/>
    <property type="evidence" value="ECO:0007669"/>
    <property type="project" value="InterPro"/>
</dbReference>
<dbReference type="AlphaFoldDB" id="A0AAV5ALS4"/>